<proteinExistence type="predicted"/>
<name>A0A917EVC7_9MICO</name>
<keyword evidence="2" id="KW-1185">Reference proteome</keyword>
<dbReference type="Proteomes" id="UP000598775">
    <property type="component" value="Unassembled WGS sequence"/>
</dbReference>
<gene>
    <name evidence="1" type="ORF">GCM10011399_00910</name>
</gene>
<dbReference type="Gene3D" id="1.10.620.20">
    <property type="entry name" value="Ribonucleotide Reductase, subunit A"/>
    <property type="match status" value="1"/>
</dbReference>
<dbReference type="InterPro" id="IPR012348">
    <property type="entry name" value="RNR-like"/>
</dbReference>
<accession>A0A917EVC7</accession>
<dbReference type="GO" id="GO:0016491">
    <property type="term" value="F:oxidoreductase activity"/>
    <property type="evidence" value="ECO:0007669"/>
    <property type="project" value="InterPro"/>
</dbReference>
<protein>
    <submittedName>
        <fullName evidence="1">Uncharacterized protein</fullName>
    </submittedName>
</protein>
<evidence type="ECO:0000313" key="2">
    <source>
        <dbReference type="Proteomes" id="UP000598775"/>
    </source>
</evidence>
<dbReference type="RefSeq" id="WP_188672021.1">
    <property type="nucleotide sequence ID" value="NZ_BMGP01000001.1"/>
</dbReference>
<evidence type="ECO:0000313" key="1">
    <source>
        <dbReference type="EMBL" id="GGF10929.1"/>
    </source>
</evidence>
<dbReference type="EMBL" id="BMGP01000001">
    <property type="protein sequence ID" value="GGF10929.1"/>
    <property type="molecule type" value="Genomic_DNA"/>
</dbReference>
<organism evidence="1 2">
    <name type="scientific">Subtercola lobariae</name>
    <dbReference type="NCBI Taxonomy" id="1588641"/>
    <lineage>
        <taxon>Bacteria</taxon>
        <taxon>Bacillati</taxon>
        <taxon>Actinomycetota</taxon>
        <taxon>Actinomycetes</taxon>
        <taxon>Micrococcales</taxon>
        <taxon>Microbacteriaceae</taxon>
        <taxon>Subtercola</taxon>
    </lineage>
</organism>
<sequence>MTDLPTTPENTFDDAAATDDAAEWMPVPEDSGDFDIRAYTRTAAGSHADSLPLEAFAEHPLAGKTLRAIAYLRDLERFTMHHMRDVLVTPSHKDARLTAFLATWAFEKYWIADAFDRILAAHSSFVPAKNRARLRVVRFGREFADRVSPIFTAVRANLIGEDFIAIHVTRGFIDELVSRATYSQILKKDDNEALTEVLEGFQVLRNRHLQFFEGETLRRLEESNSARKLTRSSLKRAWAPTGTAEQPTQETRFMMTYLFSDASGRADIAAVDRVVDSLPGQRGLKVMSKAARRFGVKVTA</sequence>
<dbReference type="AlphaFoldDB" id="A0A917EVC7"/>
<comment type="caution">
    <text evidence="1">The sequence shown here is derived from an EMBL/GenBank/DDBJ whole genome shotgun (WGS) entry which is preliminary data.</text>
</comment>
<reference evidence="1 2" key="1">
    <citation type="journal article" date="2014" name="Int. J. Syst. Evol. Microbiol.">
        <title>Complete genome sequence of Corynebacterium casei LMG S-19264T (=DSM 44701T), isolated from a smear-ripened cheese.</title>
        <authorList>
            <consortium name="US DOE Joint Genome Institute (JGI-PGF)"/>
            <person name="Walter F."/>
            <person name="Albersmeier A."/>
            <person name="Kalinowski J."/>
            <person name="Ruckert C."/>
        </authorList>
    </citation>
    <scope>NUCLEOTIDE SEQUENCE [LARGE SCALE GENOMIC DNA]</scope>
    <source>
        <strain evidence="1 2">CGMCC 1.12976</strain>
    </source>
</reference>